<organism evidence="1 2">
    <name type="scientific">Acaulospora morrowiae</name>
    <dbReference type="NCBI Taxonomy" id="94023"/>
    <lineage>
        <taxon>Eukaryota</taxon>
        <taxon>Fungi</taxon>
        <taxon>Fungi incertae sedis</taxon>
        <taxon>Mucoromycota</taxon>
        <taxon>Glomeromycotina</taxon>
        <taxon>Glomeromycetes</taxon>
        <taxon>Diversisporales</taxon>
        <taxon>Acaulosporaceae</taxon>
        <taxon>Acaulospora</taxon>
    </lineage>
</organism>
<dbReference type="EMBL" id="CAJVPV010005546">
    <property type="protein sequence ID" value="CAG8592504.1"/>
    <property type="molecule type" value="Genomic_DNA"/>
</dbReference>
<gene>
    <name evidence="1" type="ORF">AMORRO_LOCUS7410</name>
</gene>
<evidence type="ECO:0000313" key="1">
    <source>
        <dbReference type="EMBL" id="CAG8592504.1"/>
    </source>
</evidence>
<comment type="caution">
    <text evidence="1">The sequence shown here is derived from an EMBL/GenBank/DDBJ whole genome shotgun (WGS) entry which is preliminary data.</text>
</comment>
<evidence type="ECO:0000313" key="2">
    <source>
        <dbReference type="Proteomes" id="UP000789342"/>
    </source>
</evidence>
<accession>A0A9N9CAW5</accession>
<dbReference type="AlphaFoldDB" id="A0A9N9CAW5"/>
<reference evidence="1" key="1">
    <citation type="submission" date="2021-06" db="EMBL/GenBank/DDBJ databases">
        <authorList>
            <person name="Kallberg Y."/>
            <person name="Tangrot J."/>
            <person name="Rosling A."/>
        </authorList>
    </citation>
    <scope>NUCLEOTIDE SEQUENCE</scope>
    <source>
        <strain evidence="1">CL551</strain>
    </source>
</reference>
<protein>
    <submittedName>
        <fullName evidence="1">9277_t:CDS:1</fullName>
    </submittedName>
</protein>
<dbReference type="Proteomes" id="UP000789342">
    <property type="component" value="Unassembled WGS sequence"/>
</dbReference>
<proteinExistence type="predicted"/>
<sequence length="327" mass="36113">SCWKSRGIRISNIVLAKPALTWWETHVKALAARNSGNQIGDLNTAGEFQDKAAAEIGRIGAGLTTGADIIPAGTWEEDWSIAGGEPTNDVPVVPNAVGGLPAVTIAPNITLGQFFYLVRTAYTMVEHLKHMAVFGQLTQSNMTVKQFSARIKKIGKLAEMTPKQQREQFICGLNPMNQYNIRMMAKFDNTQDNITKALAEAEKFTLSQASAPSSFSIFPAANPYIDTNKSGMTKEQIENLVKNIMVSTQSQQIQVQQSQQMQSNSDNYPRVPDKYMPERPPDGYGINSERFIHADIMNPISSTSQIMESLANDLYKKLSDMFLAKSI</sequence>
<dbReference type="OrthoDB" id="2405588at2759"/>
<feature type="non-terminal residue" evidence="1">
    <location>
        <position position="1"/>
    </location>
</feature>
<name>A0A9N9CAW5_9GLOM</name>
<keyword evidence="2" id="KW-1185">Reference proteome</keyword>